<dbReference type="Proteomes" id="UP001345219">
    <property type="component" value="Chromosome 23"/>
</dbReference>
<comment type="caution">
    <text evidence="1">The sequence shown here is derived from an EMBL/GenBank/DDBJ whole genome shotgun (WGS) entry which is preliminary data.</text>
</comment>
<evidence type="ECO:0000313" key="2">
    <source>
        <dbReference type="Proteomes" id="UP001345219"/>
    </source>
</evidence>
<dbReference type="AlphaFoldDB" id="A0AAN7Q9J7"/>
<reference evidence="1 2" key="1">
    <citation type="journal article" date="2023" name="Hortic Res">
        <title>Pangenome of water caltrop reveals structural variations and asymmetric subgenome divergence after allopolyploidization.</title>
        <authorList>
            <person name="Zhang X."/>
            <person name="Chen Y."/>
            <person name="Wang L."/>
            <person name="Yuan Y."/>
            <person name="Fang M."/>
            <person name="Shi L."/>
            <person name="Lu R."/>
            <person name="Comes H.P."/>
            <person name="Ma Y."/>
            <person name="Chen Y."/>
            <person name="Huang G."/>
            <person name="Zhou Y."/>
            <person name="Zheng Z."/>
            <person name="Qiu Y."/>
        </authorList>
    </citation>
    <scope>NUCLEOTIDE SEQUENCE [LARGE SCALE GENOMIC DNA]</scope>
    <source>
        <tissue evidence="1">Roots</tissue>
    </source>
</reference>
<keyword evidence="2" id="KW-1185">Reference proteome</keyword>
<accession>A0AAN7Q9J7</accession>
<name>A0AAN7Q9J7_9MYRT</name>
<organism evidence="1 2">
    <name type="scientific">Trapa incisa</name>
    <dbReference type="NCBI Taxonomy" id="236973"/>
    <lineage>
        <taxon>Eukaryota</taxon>
        <taxon>Viridiplantae</taxon>
        <taxon>Streptophyta</taxon>
        <taxon>Embryophyta</taxon>
        <taxon>Tracheophyta</taxon>
        <taxon>Spermatophyta</taxon>
        <taxon>Magnoliopsida</taxon>
        <taxon>eudicotyledons</taxon>
        <taxon>Gunneridae</taxon>
        <taxon>Pentapetalae</taxon>
        <taxon>rosids</taxon>
        <taxon>malvids</taxon>
        <taxon>Myrtales</taxon>
        <taxon>Lythraceae</taxon>
        <taxon>Trapa</taxon>
    </lineage>
</organism>
<proteinExistence type="predicted"/>
<sequence>MEADVLMNDVAPTLGLSQFRRRNTFPCPIRAFRSVHDKANKPLLPALEVEAQDDHLIRNLKRKRPSVNDMLSLNEVNTNYSAIEDFACEVRCGRRTEGGKIQKTCPAWVLVLAAID</sequence>
<protein>
    <submittedName>
        <fullName evidence="1">Uncharacterized protein</fullName>
    </submittedName>
</protein>
<dbReference type="EMBL" id="JAXIOK010000009">
    <property type="protein sequence ID" value="KAK4761942.1"/>
    <property type="molecule type" value="Genomic_DNA"/>
</dbReference>
<evidence type="ECO:0000313" key="1">
    <source>
        <dbReference type="EMBL" id="KAK4761942.1"/>
    </source>
</evidence>
<gene>
    <name evidence="1" type="ORF">SAY87_029826</name>
</gene>